<evidence type="ECO:0000256" key="4">
    <source>
        <dbReference type="ARBA" id="ARBA00022779"/>
    </source>
</evidence>
<sequence>MDLLSIVGVLIALVAIIGGNLIEGGDVSSLLNLPAALIVIGGTLGAIVLQHSGKVLKRSFTQFIWVFLPPYLSFEDGIQKVISWSMVARKEGLLGLESVAEKERDPFSRKGLQLLVDGAEPESIRSIMELELNSREQRELDASKVYEAMGGYAPTLGILGAVLGLIQVMSHLEDPSMLGPGIATAFVATIYGVALANLFYFPIANKLKGIVQEQSLLREMMIEGIVGIAEGENPKAIELKLKGFL</sequence>
<dbReference type="eggNOG" id="COG1291">
    <property type="taxonomic scope" value="Bacteria"/>
</dbReference>
<feature type="domain" description="MotA/TolQ/ExbB proton channel" evidence="8">
    <location>
        <begin position="101"/>
        <end position="220"/>
    </location>
</feature>
<organism evidence="10 11">
    <name type="scientific">Hahella chejuensis (strain KCTC 2396)</name>
    <dbReference type="NCBI Taxonomy" id="349521"/>
    <lineage>
        <taxon>Bacteria</taxon>
        <taxon>Pseudomonadati</taxon>
        <taxon>Pseudomonadota</taxon>
        <taxon>Gammaproteobacteria</taxon>
        <taxon>Oceanospirillales</taxon>
        <taxon>Hahellaceae</taxon>
        <taxon>Hahella</taxon>
    </lineage>
</organism>
<evidence type="ECO:0000256" key="2">
    <source>
        <dbReference type="ARBA" id="ARBA00022475"/>
    </source>
</evidence>
<protein>
    <submittedName>
        <fullName evidence="10">Flagellar motor component</fullName>
    </submittedName>
</protein>
<dbReference type="Pfam" id="PF01618">
    <property type="entry name" value="MotA_ExbB"/>
    <property type="match status" value="1"/>
</dbReference>
<dbReference type="OrthoDB" id="9806929at2"/>
<feature type="domain" description="Motility protein A N-terminal" evidence="9">
    <location>
        <begin position="6"/>
        <end position="68"/>
    </location>
</feature>
<keyword evidence="11" id="KW-1185">Reference proteome</keyword>
<keyword evidence="10" id="KW-0966">Cell projection</keyword>
<reference evidence="10 11" key="1">
    <citation type="journal article" date="2005" name="Nucleic Acids Res.">
        <title>Genomic blueprint of Hahella chejuensis, a marine microbe producing an algicidal agent.</title>
        <authorList>
            <person name="Jeong H."/>
            <person name="Yim J.H."/>
            <person name="Lee C."/>
            <person name="Choi S.-H."/>
            <person name="Park Y.K."/>
            <person name="Yoon S.H."/>
            <person name="Hur C.-G."/>
            <person name="Kang H.-Y."/>
            <person name="Kim D."/>
            <person name="Lee H.H."/>
            <person name="Park K.H."/>
            <person name="Park S.-H."/>
            <person name="Park H.-S."/>
            <person name="Lee H.K."/>
            <person name="Oh T.K."/>
            <person name="Kim J.F."/>
        </authorList>
    </citation>
    <scope>NUCLEOTIDE SEQUENCE [LARGE SCALE GENOMIC DNA]</scope>
    <source>
        <strain evidence="10 11">KCTC 2396</strain>
    </source>
</reference>
<dbReference type="Proteomes" id="UP000000238">
    <property type="component" value="Chromosome"/>
</dbReference>
<keyword evidence="5" id="KW-1133">Transmembrane helix</keyword>
<keyword evidence="4" id="KW-0283">Flagellar rotation</keyword>
<evidence type="ECO:0000256" key="6">
    <source>
        <dbReference type="ARBA" id="ARBA00023136"/>
    </source>
</evidence>
<dbReference type="STRING" id="349521.HCH_05165"/>
<dbReference type="RefSeq" id="WP_011398909.1">
    <property type="nucleotide sequence ID" value="NC_007645.1"/>
</dbReference>
<keyword evidence="6" id="KW-0472">Membrane</keyword>
<evidence type="ECO:0000256" key="5">
    <source>
        <dbReference type="ARBA" id="ARBA00022989"/>
    </source>
</evidence>
<evidence type="ECO:0000259" key="9">
    <source>
        <dbReference type="Pfam" id="PF20560"/>
    </source>
</evidence>
<dbReference type="AlphaFoldDB" id="Q2SBY0"/>
<comment type="similarity">
    <text evidence="7">Belongs to the exbB/tolQ family.</text>
</comment>
<evidence type="ECO:0000256" key="7">
    <source>
        <dbReference type="RuleBase" id="RU004057"/>
    </source>
</evidence>
<comment type="subcellular location">
    <subcellularLocation>
        <location evidence="1">Cell membrane</location>
        <topology evidence="1">Multi-pass membrane protein</topology>
    </subcellularLocation>
    <subcellularLocation>
        <location evidence="7">Membrane</location>
        <topology evidence="7">Multi-pass membrane protein</topology>
    </subcellularLocation>
</comment>
<accession>Q2SBY0</accession>
<evidence type="ECO:0000256" key="1">
    <source>
        <dbReference type="ARBA" id="ARBA00004651"/>
    </source>
</evidence>
<dbReference type="GO" id="GO:0006935">
    <property type="term" value="P:chemotaxis"/>
    <property type="evidence" value="ECO:0007669"/>
    <property type="project" value="InterPro"/>
</dbReference>
<dbReference type="InterPro" id="IPR046786">
    <property type="entry name" value="MotA_N"/>
</dbReference>
<name>Q2SBY0_HAHCH</name>
<dbReference type="NCBIfam" id="NF006583">
    <property type="entry name" value="PRK09109.1"/>
    <property type="match status" value="1"/>
</dbReference>
<proteinExistence type="inferred from homology"/>
<dbReference type="PANTHER" id="PTHR30433:SF3">
    <property type="entry name" value="MOTILITY PROTEIN A"/>
    <property type="match status" value="1"/>
</dbReference>
<evidence type="ECO:0000259" key="8">
    <source>
        <dbReference type="Pfam" id="PF01618"/>
    </source>
</evidence>
<evidence type="ECO:0000256" key="3">
    <source>
        <dbReference type="ARBA" id="ARBA00022692"/>
    </source>
</evidence>
<dbReference type="KEGG" id="hch:HCH_05165"/>
<keyword evidence="10" id="KW-0282">Flagellum</keyword>
<dbReference type="HOGENOM" id="CLU_079895_0_0_6"/>
<dbReference type="GO" id="GO:0015031">
    <property type="term" value="P:protein transport"/>
    <property type="evidence" value="ECO:0007669"/>
    <property type="project" value="UniProtKB-KW"/>
</dbReference>
<dbReference type="InterPro" id="IPR002898">
    <property type="entry name" value="MotA_ExbB_proton_chnl"/>
</dbReference>
<dbReference type="Pfam" id="PF20560">
    <property type="entry name" value="MotA_N"/>
    <property type="match status" value="1"/>
</dbReference>
<dbReference type="EMBL" id="CP000155">
    <property type="protein sequence ID" value="ABC31844.1"/>
    <property type="molecule type" value="Genomic_DNA"/>
</dbReference>
<dbReference type="PANTHER" id="PTHR30433">
    <property type="entry name" value="CHEMOTAXIS PROTEIN MOTA"/>
    <property type="match status" value="1"/>
</dbReference>
<keyword evidence="7" id="KW-0813">Transport</keyword>
<dbReference type="GO" id="GO:0071978">
    <property type="term" value="P:bacterial-type flagellum-dependent swarming motility"/>
    <property type="evidence" value="ECO:0007669"/>
    <property type="project" value="InterPro"/>
</dbReference>
<keyword evidence="3" id="KW-0812">Transmembrane</keyword>
<keyword evidence="10" id="KW-0969">Cilium</keyword>
<gene>
    <name evidence="10" type="ordered locus">HCH_05165</name>
</gene>
<keyword evidence="2" id="KW-1003">Cell membrane</keyword>
<dbReference type="InterPro" id="IPR047055">
    <property type="entry name" value="MotA-like"/>
</dbReference>
<keyword evidence="7" id="KW-0653">Protein transport</keyword>
<evidence type="ECO:0000313" key="11">
    <source>
        <dbReference type="Proteomes" id="UP000000238"/>
    </source>
</evidence>
<dbReference type="GO" id="GO:0005886">
    <property type="term" value="C:plasma membrane"/>
    <property type="evidence" value="ECO:0007669"/>
    <property type="project" value="UniProtKB-SubCell"/>
</dbReference>
<evidence type="ECO:0000313" key="10">
    <source>
        <dbReference type="EMBL" id="ABC31844.1"/>
    </source>
</evidence>